<dbReference type="AlphaFoldDB" id="V5G581"/>
<dbReference type="GO" id="GO:0043296">
    <property type="term" value="C:apical junction complex"/>
    <property type="evidence" value="ECO:0007669"/>
    <property type="project" value="TreeGrafter"/>
</dbReference>
<name>V5G581_ANOGL</name>
<feature type="compositionally biased region" description="Polar residues" evidence="1">
    <location>
        <begin position="383"/>
        <end position="395"/>
    </location>
</feature>
<dbReference type="GO" id="GO:0016324">
    <property type="term" value="C:apical plasma membrane"/>
    <property type="evidence" value="ECO:0007669"/>
    <property type="project" value="TreeGrafter"/>
</dbReference>
<dbReference type="EMBL" id="GALX01003246">
    <property type="protein sequence ID" value="JAB65220.1"/>
    <property type="molecule type" value="Transcribed_RNA"/>
</dbReference>
<dbReference type="PANTHER" id="PTHR16484">
    <property type="entry name" value="PARTITIONING DEFECTIVE 3 RELATED"/>
    <property type="match status" value="1"/>
</dbReference>
<dbReference type="PANTHER" id="PTHR16484:SF17">
    <property type="entry name" value="BAZOOKA, ISOFORM B"/>
    <property type="match status" value="1"/>
</dbReference>
<dbReference type="InterPro" id="IPR052213">
    <property type="entry name" value="PAR3"/>
</dbReference>
<dbReference type="GO" id="GO:0000226">
    <property type="term" value="P:microtubule cytoskeleton organization"/>
    <property type="evidence" value="ECO:0007669"/>
    <property type="project" value="TreeGrafter"/>
</dbReference>
<dbReference type="GO" id="GO:0051660">
    <property type="term" value="P:establishment of centrosome localization"/>
    <property type="evidence" value="ECO:0007669"/>
    <property type="project" value="TreeGrafter"/>
</dbReference>
<protein>
    <submittedName>
        <fullName evidence="2">Uncharacterized protein</fullName>
    </submittedName>
</protein>
<feature type="compositionally biased region" description="Low complexity" evidence="1">
    <location>
        <begin position="151"/>
        <end position="211"/>
    </location>
</feature>
<feature type="compositionally biased region" description="Polar residues" evidence="1">
    <location>
        <begin position="404"/>
        <end position="416"/>
    </location>
</feature>
<sequence length="447" mass="51498">MQEEGDPAYSYRGPSGALKVIRGRGCEESFRAAVVDPNHTSEIGAKKHWLLDGPMENEREIDGFNNVRGAPRQSSLNAALDSKIKSSKKKPGILKGIGSMFRFGKHRKMEFVNAEPVQHYHHSNEFDSNANPAPSQNPPENDTQPHHNDNQSQGSQSERLQEQLQQPPRYSPHQQPPQANLQQQNALQQQQQQNVHHQANSHQQPGVQQQIAHKHHHQSSHQPHSREQQIQREAIYQRHGFVHRHAEQVQVIPENSVAPPPIKYRQNSSEHRRNERDLNKLRMNQQRHTYYQNDERDAHDHRQAHQRSDSRDPQYIEYGRPGSRSGITESIPYTHYVNYKELQSHLSRKQHQYHSQRQTRTDNQLRPVSNYYEYESVQSVLNSRSARPNVSHTPQQQPPPIYQDANSNSLPRNQPVVQGRHPTGRGSAHRGPFITQVTIGEQNGTKV</sequence>
<feature type="region of interest" description="Disordered" evidence="1">
    <location>
        <begin position="345"/>
        <end position="367"/>
    </location>
</feature>
<evidence type="ECO:0000313" key="2">
    <source>
        <dbReference type="EMBL" id="JAB65220.1"/>
    </source>
</evidence>
<feature type="compositionally biased region" description="Basic and acidic residues" evidence="1">
    <location>
        <begin position="268"/>
        <end position="280"/>
    </location>
</feature>
<feature type="region of interest" description="Disordered" evidence="1">
    <location>
        <begin position="250"/>
        <end position="329"/>
    </location>
</feature>
<evidence type="ECO:0000256" key="1">
    <source>
        <dbReference type="SAM" id="MobiDB-lite"/>
    </source>
</evidence>
<accession>V5G581</accession>
<feature type="compositionally biased region" description="Low complexity" evidence="1">
    <location>
        <begin position="128"/>
        <end position="141"/>
    </location>
</feature>
<dbReference type="GO" id="GO:0045197">
    <property type="term" value="P:establishment or maintenance of epithelial cell apical/basal polarity"/>
    <property type="evidence" value="ECO:0007669"/>
    <property type="project" value="TreeGrafter"/>
</dbReference>
<feature type="region of interest" description="Disordered" evidence="1">
    <location>
        <begin position="383"/>
        <end position="431"/>
    </location>
</feature>
<dbReference type="GO" id="GO:0008104">
    <property type="term" value="P:intracellular protein localization"/>
    <property type="evidence" value="ECO:0007669"/>
    <property type="project" value="TreeGrafter"/>
</dbReference>
<feature type="region of interest" description="Disordered" evidence="1">
    <location>
        <begin position="65"/>
        <end position="95"/>
    </location>
</feature>
<proteinExistence type="predicted"/>
<organism evidence="2">
    <name type="scientific">Anoplophora glabripennis</name>
    <name type="common">Asian longhorn beetle</name>
    <name type="synonym">Anoplophora nobilis</name>
    <dbReference type="NCBI Taxonomy" id="217634"/>
    <lineage>
        <taxon>Eukaryota</taxon>
        <taxon>Metazoa</taxon>
        <taxon>Ecdysozoa</taxon>
        <taxon>Arthropoda</taxon>
        <taxon>Hexapoda</taxon>
        <taxon>Insecta</taxon>
        <taxon>Pterygota</taxon>
        <taxon>Neoptera</taxon>
        <taxon>Endopterygota</taxon>
        <taxon>Coleoptera</taxon>
        <taxon>Polyphaga</taxon>
        <taxon>Cucujiformia</taxon>
        <taxon>Chrysomeloidea</taxon>
        <taxon>Cerambycidae</taxon>
        <taxon>Lamiinae</taxon>
        <taxon>Lamiini</taxon>
        <taxon>Anoplophora</taxon>
    </lineage>
</organism>
<reference evidence="2" key="1">
    <citation type="submission" date="2013-07" db="EMBL/GenBank/DDBJ databases">
        <title>Midgut Transcriptome Profiling of Anoplphora glabripennis, a Lignocellulose Degrading, Wood-Boring Cerambycid.</title>
        <authorList>
            <person name="Scully E.D."/>
            <person name="Hoover K."/>
            <person name="Carlson J.E."/>
            <person name="Tien M."/>
            <person name="Geib S.M."/>
        </authorList>
    </citation>
    <scope>NUCLEOTIDE SEQUENCE</scope>
</reference>
<dbReference type="GO" id="GO:0035091">
    <property type="term" value="F:phosphatidylinositol binding"/>
    <property type="evidence" value="ECO:0007669"/>
    <property type="project" value="TreeGrafter"/>
</dbReference>
<dbReference type="GO" id="GO:0030010">
    <property type="term" value="P:establishment of cell polarity"/>
    <property type="evidence" value="ECO:0007669"/>
    <property type="project" value="TreeGrafter"/>
</dbReference>
<dbReference type="GO" id="GO:0005912">
    <property type="term" value="C:adherens junction"/>
    <property type="evidence" value="ECO:0007669"/>
    <property type="project" value="TreeGrafter"/>
</dbReference>
<feature type="compositionally biased region" description="Polar residues" evidence="1">
    <location>
        <begin position="282"/>
        <end position="292"/>
    </location>
</feature>
<feature type="compositionally biased region" description="Polar residues" evidence="1">
    <location>
        <begin position="355"/>
        <end position="367"/>
    </location>
</feature>
<dbReference type="GO" id="GO:0005938">
    <property type="term" value="C:cell cortex"/>
    <property type="evidence" value="ECO:0007669"/>
    <property type="project" value="TreeGrafter"/>
</dbReference>
<feature type="compositionally biased region" description="Basic and acidic residues" evidence="1">
    <location>
        <begin position="293"/>
        <end position="314"/>
    </location>
</feature>
<dbReference type="GO" id="GO:0007155">
    <property type="term" value="P:cell adhesion"/>
    <property type="evidence" value="ECO:0007669"/>
    <property type="project" value="TreeGrafter"/>
</dbReference>
<feature type="region of interest" description="Disordered" evidence="1">
    <location>
        <begin position="122"/>
        <end position="228"/>
    </location>
</feature>